<evidence type="ECO:0000313" key="3">
    <source>
        <dbReference type="EMBL" id="CAG5089803.1"/>
    </source>
</evidence>
<dbReference type="InterPro" id="IPR025273">
    <property type="entry name" value="DUF4064"/>
</dbReference>
<name>A0ABN7S7B1_THEXY</name>
<dbReference type="EMBL" id="CAJRAY010000069">
    <property type="protein sequence ID" value="CAG5089803.1"/>
    <property type="molecule type" value="Genomic_DNA"/>
</dbReference>
<accession>A0ABN7S7B1</accession>
<keyword evidence="1" id="KW-1133">Transmembrane helix</keyword>
<sequence length="136" mass="14613">MKRTFEIALSVLGIIASLVMVGTGIVFLYLTKSEKFLQYLEEGWSESENAYTLEQLGQAGTMFITPGLIGIALGLCAVWLLKGNRNAAVAGWGLIIVSVALCFVSLFAAIPGLFYIAAGILALARKPKLKMSKALR</sequence>
<keyword evidence="1" id="KW-0812">Transmembrane</keyword>
<keyword evidence="1" id="KW-0472">Membrane</keyword>
<protein>
    <recommendedName>
        <fullName evidence="2">DUF4064 domain-containing protein</fullName>
    </recommendedName>
</protein>
<gene>
    <name evidence="3" type="primary">txxe 2391</name>
    <name evidence="3" type="ORF">TXXE_13445</name>
</gene>
<keyword evidence="4" id="KW-1185">Reference proteome</keyword>
<feature type="domain" description="DUF4064" evidence="2">
    <location>
        <begin position="2"/>
        <end position="103"/>
    </location>
</feature>
<feature type="transmembrane region" description="Helical" evidence="1">
    <location>
        <begin position="93"/>
        <end position="124"/>
    </location>
</feature>
<dbReference type="RefSeq" id="WP_015256263.1">
    <property type="nucleotide sequence ID" value="NZ_CAJRAY010000069.1"/>
</dbReference>
<evidence type="ECO:0000313" key="4">
    <source>
        <dbReference type="Proteomes" id="UP000681526"/>
    </source>
</evidence>
<dbReference type="Pfam" id="PF13273">
    <property type="entry name" value="DUF4064"/>
    <property type="match status" value="1"/>
</dbReference>
<feature type="transmembrane region" description="Helical" evidence="1">
    <location>
        <begin position="7"/>
        <end position="30"/>
    </location>
</feature>
<feature type="transmembrane region" description="Helical" evidence="1">
    <location>
        <begin position="63"/>
        <end position="81"/>
    </location>
</feature>
<comment type="caution">
    <text evidence="3">The sequence shown here is derived from an EMBL/GenBank/DDBJ whole genome shotgun (WGS) entry which is preliminary data.</text>
</comment>
<dbReference type="Proteomes" id="UP000681526">
    <property type="component" value="Unassembled WGS sequence"/>
</dbReference>
<organism evidence="3 4">
    <name type="scientific">Thermobacillus xylanilyticus</name>
    <dbReference type="NCBI Taxonomy" id="76633"/>
    <lineage>
        <taxon>Bacteria</taxon>
        <taxon>Bacillati</taxon>
        <taxon>Bacillota</taxon>
        <taxon>Bacilli</taxon>
        <taxon>Bacillales</taxon>
        <taxon>Paenibacillaceae</taxon>
        <taxon>Thermobacillus</taxon>
    </lineage>
</organism>
<reference evidence="3 4" key="1">
    <citation type="submission" date="2021-04" db="EMBL/GenBank/DDBJ databases">
        <authorList>
            <person name="Rakotoarivonina H."/>
        </authorList>
    </citation>
    <scope>NUCLEOTIDE SEQUENCE [LARGE SCALE GENOMIC DNA]</scope>
    <source>
        <strain evidence="3 4">XE</strain>
    </source>
</reference>
<proteinExistence type="predicted"/>
<evidence type="ECO:0000259" key="2">
    <source>
        <dbReference type="Pfam" id="PF13273"/>
    </source>
</evidence>
<evidence type="ECO:0000256" key="1">
    <source>
        <dbReference type="SAM" id="Phobius"/>
    </source>
</evidence>